<evidence type="ECO:0000313" key="2">
    <source>
        <dbReference type="EMBL" id="KKK98502.1"/>
    </source>
</evidence>
<organism evidence="2">
    <name type="scientific">marine sediment metagenome</name>
    <dbReference type="NCBI Taxonomy" id="412755"/>
    <lineage>
        <taxon>unclassified sequences</taxon>
        <taxon>metagenomes</taxon>
        <taxon>ecological metagenomes</taxon>
    </lineage>
</organism>
<proteinExistence type="predicted"/>
<gene>
    <name evidence="2" type="ORF">LCGC14_2642090</name>
</gene>
<comment type="caution">
    <text evidence="2">The sequence shown here is derived from an EMBL/GenBank/DDBJ whole genome shotgun (WGS) entry which is preliminary data.</text>
</comment>
<sequence>MVEKQVDAPASPPPKSTLARSVEKPPDNLFAGPGGGNTFTIWMASVADTFTPWGTNYVERDKELRDFWHTETFLSGAVYTSAITNAQLQWKLEGPEQTSAAVLELLNGANMGKGWAHFAKKLSLDLYTQDNGAFVEVIRQRNSPESPVVGIQVLDSARCQRTGDLNIPVIYTDRVGTRHKMPWYSVIPFEEFPSSVETMYDLQYCAVTRALRAAQILR</sequence>
<accession>A0A0F8ZX59</accession>
<feature type="non-terminal residue" evidence="2">
    <location>
        <position position="218"/>
    </location>
</feature>
<reference evidence="2" key="1">
    <citation type="journal article" date="2015" name="Nature">
        <title>Complex archaea that bridge the gap between prokaryotes and eukaryotes.</title>
        <authorList>
            <person name="Spang A."/>
            <person name="Saw J.H."/>
            <person name="Jorgensen S.L."/>
            <person name="Zaremba-Niedzwiedzka K."/>
            <person name="Martijn J."/>
            <person name="Lind A.E."/>
            <person name="van Eijk R."/>
            <person name="Schleper C."/>
            <person name="Guy L."/>
            <person name="Ettema T.J."/>
        </authorList>
    </citation>
    <scope>NUCLEOTIDE SEQUENCE</scope>
</reference>
<name>A0A0F8ZX59_9ZZZZ</name>
<protein>
    <submittedName>
        <fullName evidence="2">Uncharacterized protein</fullName>
    </submittedName>
</protein>
<dbReference type="AlphaFoldDB" id="A0A0F8ZX59"/>
<dbReference type="EMBL" id="LAZR01045589">
    <property type="protein sequence ID" value="KKK98502.1"/>
    <property type="molecule type" value="Genomic_DNA"/>
</dbReference>
<feature type="region of interest" description="Disordered" evidence="1">
    <location>
        <begin position="1"/>
        <end position="30"/>
    </location>
</feature>
<evidence type="ECO:0000256" key="1">
    <source>
        <dbReference type="SAM" id="MobiDB-lite"/>
    </source>
</evidence>